<sequence length="315" mass="34804">MHSSGSEARNPDAMHITQRDMPESLVSDLEMPIEGSHTFSPDQPTDSPDDPREGSSGAQGEAAGFRLTLLGMRGELNQDSDDDECTSQSSTNSSTGTPPESPAQSLGVATEEGLQASHLDVDRNSVNISHRSSLDVRISFTAGPEPDEAGAAEEEPPDGSPMDPWMRFLYDEIESTESSGEHHTYFMLLVLADYFACQEAKAAPARRAADVLHQLNDEYLLCASSWEIFEYYQDLQGFLWLVWGALLDVVVRMDYRDDSQDSVVLLVEELLRPRPTRNIEITGVCPLDKTLDVNPLMLHNNPNLFAERGTNMGRQ</sequence>
<evidence type="ECO:0000313" key="2">
    <source>
        <dbReference type="EMBL" id="OIW30466.1"/>
    </source>
</evidence>
<dbReference type="Proteomes" id="UP000182658">
    <property type="component" value="Unassembled WGS sequence"/>
</dbReference>
<keyword evidence="3" id="KW-1185">Reference proteome</keyword>
<proteinExistence type="predicted"/>
<feature type="compositionally biased region" description="Basic and acidic residues" evidence="1">
    <location>
        <begin position="9"/>
        <end position="22"/>
    </location>
</feature>
<gene>
    <name evidence="2" type="ORF">CONLIGDRAFT_279815</name>
</gene>
<organism evidence="2 3">
    <name type="scientific">Coniochaeta ligniaria NRRL 30616</name>
    <dbReference type="NCBI Taxonomy" id="1408157"/>
    <lineage>
        <taxon>Eukaryota</taxon>
        <taxon>Fungi</taxon>
        <taxon>Dikarya</taxon>
        <taxon>Ascomycota</taxon>
        <taxon>Pezizomycotina</taxon>
        <taxon>Sordariomycetes</taxon>
        <taxon>Sordariomycetidae</taxon>
        <taxon>Coniochaetales</taxon>
        <taxon>Coniochaetaceae</taxon>
        <taxon>Coniochaeta</taxon>
    </lineage>
</organism>
<feature type="compositionally biased region" description="Low complexity" evidence="1">
    <location>
        <begin position="54"/>
        <end position="64"/>
    </location>
</feature>
<name>A0A1J7JRR9_9PEZI</name>
<protein>
    <submittedName>
        <fullName evidence="2">Uncharacterized protein</fullName>
    </submittedName>
</protein>
<feature type="compositionally biased region" description="Acidic residues" evidence="1">
    <location>
        <begin position="145"/>
        <end position="157"/>
    </location>
</feature>
<evidence type="ECO:0000256" key="1">
    <source>
        <dbReference type="SAM" id="MobiDB-lite"/>
    </source>
</evidence>
<evidence type="ECO:0000313" key="3">
    <source>
        <dbReference type="Proteomes" id="UP000182658"/>
    </source>
</evidence>
<feature type="compositionally biased region" description="Low complexity" evidence="1">
    <location>
        <begin position="86"/>
        <end position="98"/>
    </location>
</feature>
<feature type="region of interest" description="Disordered" evidence="1">
    <location>
        <begin position="1"/>
        <end position="108"/>
    </location>
</feature>
<dbReference type="AlphaFoldDB" id="A0A1J7JRR9"/>
<feature type="region of interest" description="Disordered" evidence="1">
    <location>
        <begin position="137"/>
        <end position="162"/>
    </location>
</feature>
<dbReference type="EMBL" id="KV875096">
    <property type="protein sequence ID" value="OIW30466.1"/>
    <property type="molecule type" value="Genomic_DNA"/>
</dbReference>
<accession>A0A1J7JRR9</accession>
<dbReference type="InParanoid" id="A0A1J7JRR9"/>
<reference evidence="2 3" key="1">
    <citation type="submission" date="2016-10" db="EMBL/GenBank/DDBJ databases">
        <title>Draft genome sequence of Coniochaeta ligniaria NRRL30616, a lignocellulolytic fungus for bioabatement of inhibitors in plant biomass hydrolysates.</title>
        <authorList>
            <consortium name="DOE Joint Genome Institute"/>
            <person name="Jimenez D.J."/>
            <person name="Hector R.E."/>
            <person name="Riley R."/>
            <person name="Sun H."/>
            <person name="Grigoriev I.V."/>
            <person name="Van Elsas J.D."/>
            <person name="Nichols N.N."/>
        </authorList>
    </citation>
    <scope>NUCLEOTIDE SEQUENCE [LARGE SCALE GENOMIC DNA]</scope>
    <source>
        <strain evidence="2 3">NRRL 30616</strain>
    </source>
</reference>
<dbReference type="OrthoDB" id="10544863at2759"/>